<evidence type="ECO:0000256" key="4">
    <source>
        <dbReference type="ARBA" id="ARBA00022786"/>
    </source>
</evidence>
<keyword evidence="5 7" id="KW-0378">Hydrolase</keyword>
<feature type="site" description="Important for enzyme activity" evidence="7">
    <location>
        <position position="190"/>
    </location>
</feature>
<dbReference type="AlphaFoldDB" id="A0A068RNZ6"/>
<dbReference type="GO" id="GO:0004843">
    <property type="term" value="F:cysteine-type deubiquitinase activity"/>
    <property type="evidence" value="ECO:0007669"/>
    <property type="project" value="UniProtKB-UniRule"/>
</dbReference>
<dbReference type="Pfam" id="PF01088">
    <property type="entry name" value="Peptidase_C12"/>
    <property type="match status" value="1"/>
</dbReference>
<dbReference type="PANTHER" id="PTHR10589:SF17">
    <property type="entry name" value="UBIQUITIN CARBOXYL-TERMINAL HYDROLASE"/>
    <property type="match status" value="1"/>
</dbReference>
<dbReference type="GO" id="GO:0016579">
    <property type="term" value="P:protein deubiquitination"/>
    <property type="evidence" value="ECO:0007669"/>
    <property type="project" value="TreeGrafter"/>
</dbReference>
<keyword evidence="11" id="KW-1185">Reference proteome</keyword>
<organism evidence="10 11">
    <name type="scientific">Lichtheimia corymbifera JMRC:FSU:9682</name>
    <dbReference type="NCBI Taxonomy" id="1263082"/>
    <lineage>
        <taxon>Eukaryota</taxon>
        <taxon>Fungi</taxon>
        <taxon>Fungi incertae sedis</taxon>
        <taxon>Mucoromycota</taxon>
        <taxon>Mucoromycotina</taxon>
        <taxon>Mucoromycetes</taxon>
        <taxon>Mucorales</taxon>
        <taxon>Lichtheimiaceae</taxon>
        <taxon>Lichtheimia</taxon>
    </lineage>
</organism>
<evidence type="ECO:0000313" key="11">
    <source>
        <dbReference type="Proteomes" id="UP000027586"/>
    </source>
</evidence>
<sequence>MQVQPQDSSKPKLKWLPLEGNPDVWNKIAHKHGMDPNWSYTDVYGFDPELLDFVPRPLAAVIFLYPITEKSEEFRHEEEARVTKREQDISPDVMFFKQTISNACGMMALIHSLANNKELLGPGLFQDLINKAEGMTPEERAELLEGCEQLANVHESGAQEGQTKPPSLEEEISLHFVCFVEVDSHLYELDGRKSFPINHGKCTDLMECSAKVMRKMMERDPGHQNYSAMALTKTPQ</sequence>
<dbReference type="Gene3D" id="3.40.532.10">
    <property type="entry name" value="Peptidase C12, ubiquitin carboxyl-terminal hydrolase"/>
    <property type="match status" value="1"/>
</dbReference>
<evidence type="ECO:0000256" key="7">
    <source>
        <dbReference type="PROSITE-ProRule" id="PRU01393"/>
    </source>
</evidence>
<dbReference type="PROSITE" id="PS52048">
    <property type="entry name" value="UCH_DOMAIN"/>
    <property type="match status" value="1"/>
</dbReference>
<dbReference type="InterPro" id="IPR001578">
    <property type="entry name" value="Peptidase_C12_UCH"/>
</dbReference>
<dbReference type="SUPFAM" id="SSF54001">
    <property type="entry name" value="Cysteine proteinases"/>
    <property type="match status" value="1"/>
</dbReference>
<dbReference type="InterPro" id="IPR036959">
    <property type="entry name" value="Peptidase_C12_UCH_sf"/>
</dbReference>
<evidence type="ECO:0000256" key="3">
    <source>
        <dbReference type="ARBA" id="ARBA00022670"/>
    </source>
</evidence>
<dbReference type="STRING" id="1263082.A0A068RNZ6"/>
<dbReference type="PANTHER" id="PTHR10589">
    <property type="entry name" value="UBIQUITIN CARBOXYL-TERMINAL HYDROLASE"/>
    <property type="match status" value="1"/>
</dbReference>
<evidence type="ECO:0000256" key="1">
    <source>
        <dbReference type="ARBA" id="ARBA00000707"/>
    </source>
</evidence>
<dbReference type="InterPro" id="IPR038765">
    <property type="entry name" value="Papain-like_cys_pep_sf"/>
</dbReference>
<proteinExistence type="inferred from homology"/>
<dbReference type="PROSITE" id="PS00140">
    <property type="entry name" value="UCH_1"/>
    <property type="match status" value="1"/>
</dbReference>
<dbReference type="FunFam" id="3.40.532.10:FF:000006">
    <property type="entry name" value="Ubiquitin carboxyl-terminal hydrolase"/>
    <property type="match status" value="1"/>
</dbReference>
<accession>A0A068RNZ6</accession>
<comment type="caution">
    <text evidence="10">The sequence shown here is derived from an EMBL/GenBank/DDBJ whole genome shotgun (WGS) entry which is preliminary data.</text>
</comment>
<evidence type="ECO:0000256" key="5">
    <source>
        <dbReference type="ARBA" id="ARBA00022801"/>
    </source>
</evidence>
<keyword evidence="6 7" id="KW-0788">Thiol protease</keyword>
<dbReference type="GO" id="GO:0006511">
    <property type="term" value="P:ubiquitin-dependent protein catabolic process"/>
    <property type="evidence" value="ECO:0007669"/>
    <property type="project" value="UniProtKB-UniRule"/>
</dbReference>
<evidence type="ECO:0000313" key="10">
    <source>
        <dbReference type="EMBL" id="CDH51352.1"/>
    </source>
</evidence>
<evidence type="ECO:0000259" key="9">
    <source>
        <dbReference type="PROSITE" id="PS52048"/>
    </source>
</evidence>
<dbReference type="VEuPathDB" id="FungiDB:LCOR_02969.1"/>
<dbReference type="PRINTS" id="PR00707">
    <property type="entry name" value="UBCTHYDRLASE"/>
</dbReference>
<feature type="active site" description="Nucleophile" evidence="7">
    <location>
        <position position="104"/>
    </location>
</feature>
<evidence type="ECO:0000256" key="2">
    <source>
        <dbReference type="ARBA" id="ARBA00009326"/>
    </source>
</evidence>
<keyword evidence="3 7" id="KW-0645">Protease</keyword>
<keyword evidence="4 7" id="KW-0833">Ubl conjugation pathway</keyword>
<dbReference type="InterPro" id="IPR057254">
    <property type="entry name" value="UCH_AS"/>
</dbReference>
<gene>
    <name evidence="10" type="ORF">LCOR_02969.1</name>
</gene>
<dbReference type="EMBL" id="CBTN010000009">
    <property type="protein sequence ID" value="CDH51352.1"/>
    <property type="molecule type" value="Genomic_DNA"/>
</dbReference>
<feature type="active site" description="Proton donor" evidence="7">
    <location>
        <position position="175"/>
    </location>
</feature>
<feature type="site" description="Transition state stabilizer" evidence="7">
    <location>
        <position position="98"/>
    </location>
</feature>
<comment type="similarity">
    <text evidence="2 7 8">Belongs to the peptidase C12 family.</text>
</comment>
<dbReference type="GO" id="GO:0005737">
    <property type="term" value="C:cytoplasm"/>
    <property type="evidence" value="ECO:0007669"/>
    <property type="project" value="TreeGrafter"/>
</dbReference>
<dbReference type="CDD" id="cd09616">
    <property type="entry name" value="Peptidase_C12_UCH_L1_L3"/>
    <property type="match status" value="1"/>
</dbReference>
<dbReference type="Proteomes" id="UP000027586">
    <property type="component" value="Unassembled WGS sequence"/>
</dbReference>
<evidence type="ECO:0000256" key="6">
    <source>
        <dbReference type="ARBA" id="ARBA00022807"/>
    </source>
</evidence>
<dbReference type="EC" id="3.4.19.12" evidence="8"/>
<protein>
    <recommendedName>
        <fullName evidence="8">Ubiquitin carboxyl-terminal hydrolase</fullName>
        <ecNumber evidence="8">3.4.19.12</ecNumber>
    </recommendedName>
</protein>
<reference evidence="10" key="1">
    <citation type="submission" date="2013-08" db="EMBL/GenBank/DDBJ databases">
        <title>Gene expansion shapes genome architecture in the human pathogen Lichtheimia corymbifera: an evolutionary genomics analysis in the ancient terrestrial Mucorales (Mucoromycotina).</title>
        <authorList>
            <person name="Schwartze V.U."/>
            <person name="Winter S."/>
            <person name="Shelest E."/>
            <person name="Marcet-Houben M."/>
            <person name="Horn F."/>
            <person name="Wehner S."/>
            <person name="Hoffmann K."/>
            <person name="Riege K."/>
            <person name="Sammeth M."/>
            <person name="Nowrousian M."/>
            <person name="Valiante V."/>
            <person name="Linde J."/>
            <person name="Jacobsen I.D."/>
            <person name="Marz M."/>
            <person name="Brakhage A.A."/>
            <person name="Gabaldon T."/>
            <person name="Bocker S."/>
            <person name="Voigt K."/>
        </authorList>
    </citation>
    <scope>NUCLEOTIDE SEQUENCE [LARGE SCALE GENOMIC DNA]</scope>
    <source>
        <strain evidence="10">FSU 9682</strain>
    </source>
</reference>
<dbReference type="OrthoDB" id="427186at2759"/>
<comment type="catalytic activity">
    <reaction evidence="1 7 8">
        <text>Thiol-dependent hydrolysis of ester, thioester, amide, peptide and isopeptide bonds formed by the C-terminal Gly of ubiquitin (a 76-residue protein attached to proteins as an intracellular targeting signal).</text>
        <dbReference type="EC" id="3.4.19.12"/>
    </reaction>
</comment>
<evidence type="ECO:0000256" key="8">
    <source>
        <dbReference type="RuleBase" id="RU361215"/>
    </source>
</evidence>
<feature type="domain" description="UCH catalytic" evidence="9">
    <location>
        <begin position="14"/>
        <end position="233"/>
    </location>
</feature>
<name>A0A068RNZ6_9FUNG</name>